<organism evidence="1 2">
    <name type="scientific">Winogradskyella pulchriflava</name>
    <dbReference type="NCBI Taxonomy" id="1110688"/>
    <lineage>
        <taxon>Bacteria</taxon>
        <taxon>Pseudomonadati</taxon>
        <taxon>Bacteroidota</taxon>
        <taxon>Flavobacteriia</taxon>
        <taxon>Flavobacteriales</taxon>
        <taxon>Flavobacteriaceae</taxon>
        <taxon>Winogradskyella</taxon>
    </lineage>
</organism>
<comment type="caution">
    <text evidence="1">The sequence shown here is derived from an EMBL/GenBank/DDBJ whole genome shotgun (WGS) entry which is preliminary data.</text>
</comment>
<dbReference type="EMBL" id="JBHLTQ010000001">
    <property type="protein sequence ID" value="MFC0603445.1"/>
    <property type="molecule type" value="Genomic_DNA"/>
</dbReference>
<proteinExistence type="predicted"/>
<protein>
    <recommendedName>
        <fullName evidence="3">GLPGLI family protein</fullName>
    </recommendedName>
</protein>
<accession>A0ABV6Q592</accession>
<name>A0ABV6Q592_9FLAO</name>
<reference evidence="1 2" key="1">
    <citation type="submission" date="2024-09" db="EMBL/GenBank/DDBJ databases">
        <authorList>
            <person name="Sun Q."/>
            <person name="Mori K."/>
        </authorList>
    </citation>
    <scope>NUCLEOTIDE SEQUENCE [LARGE SCALE GENOMIC DNA]</scope>
    <source>
        <strain evidence="1 2">NCAIM B.02481</strain>
    </source>
</reference>
<evidence type="ECO:0000313" key="2">
    <source>
        <dbReference type="Proteomes" id="UP001589832"/>
    </source>
</evidence>
<dbReference type="RefSeq" id="WP_386059279.1">
    <property type="nucleotide sequence ID" value="NZ_JBHLTQ010000001.1"/>
</dbReference>
<dbReference type="Proteomes" id="UP001589832">
    <property type="component" value="Unassembled WGS sequence"/>
</dbReference>
<sequence>MNILRVFFFLLPIFIHAQKTYNFDYLLDYEQTHFRADTIKQNRIFLTNSKDNSYYAVISELDSLHYELMLHDRNKLHSKVKVKKAEFLNNEDINIDCNQVLAYENRYKFQVKNYEFISLKDTLFNRKYCKVYKLKSTLKKKKIIRKKIGSHIYIIDSSTSFHLPFLEHDTEYEEWLKERSLPNGIFLKKILLNYKDEISTIQELKELKKVEININILGNCDHVKIKVTIDGKGF</sequence>
<keyword evidence="2" id="KW-1185">Reference proteome</keyword>
<evidence type="ECO:0000313" key="1">
    <source>
        <dbReference type="EMBL" id="MFC0603445.1"/>
    </source>
</evidence>
<evidence type="ECO:0008006" key="3">
    <source>
        <dbReference type="Google" id="ProtNLM"/>
    </source>
</evidence>
<gene>
    <name evidence="1" type="ORF">ACFFGA_02690</name>
</gene>